<protein>
    <recommendedName>
        <fullName evidence="3">HK97 gp10 family phage protein</fullName>
    </recommendedName>
</protein>
<dbReference type="Proteomes" id="UP001429354">
    <property type="component" value="Unassembled WGS sequence"/>
</dbReference>
<dbReference type="RefSeq" id="WP_162350739.1">
    <property type="nucleotide sequence ID" value="NZ_QOVG01000011.1"/>
</dbReference>
<dbReference type="EMBL" id="QOVG01000011">
    <property type="protein sequence ID" value="NDK40081.1"/>
    <property type="molecule type" value="Genomic_DNA"/>
</dbReference>
<gene>
    <name evidence="1" type="ORF">DT603_14655</name>
</gene>
<name>A0ABX0AIP5_9GAMM</name>
<keyword evidence="2" id="KW-1185">Reference proteome</keyword>
<evidence type="ECO:0000313" key="1">
    <source>
        <dbReference type="EMBL" id="NDK40081.1"/>
    </source>
</evidence>
<sequence>MNQKLKAGSVELEVAFTDWIKKNAYSPSEAIDFFMERSEYVRNAVDTVVEHARKKIMDRTRQHLTRLSEDTVFTAQFPMVYGCKNLDDKDMRYTVSMTIGENEAQWVGKVWADGEYLGEVHGSGSGPKANYVELARMHIESHIRCAGPFKPRLRKG</sequence>
<evidence type="ECO:0000313" key="2">
    <source>
        <dbReference type="Proteomes" id="UP001429354"/>
    </source>
</evidence>
<proteinExistence type="predicted"/>
<comment type="caution">
    <text evidence="1">The sequence shown here is derived from an EMBL/GenBank/DDBJ whole genome shotgun (WGS) entry which is preliminary data.</text>
</comment>
<reference evidence="1 2" key="1">
    <citation type="submission" date="2018-07" db="EMBL/GenBank/DDBJ databases">
        <title>Whole genome Sequencing of Pseudoxanthomonas gei KCTC 32298 (T).</title>
        <authorList>
            <person name="Kumar S."/>
            <person name="Bansal K."/>
            <person name="Kaur A."/>
            <person name="Patil P."/>
            <person name="Sharma S."/>
            <person name="Patil P.B."/>
        </authorList>
    </citation>
    <scope>NUCLEOTIDE SEQUENCE [LARGE SCALE GENOMIC DNA]</scope>
    <source>
        <strain evidence="1 2">KCTC 32298</strain>
    </source>
</reference>
<accession>A0ABX0AIP5</accession>
<organism evidence="1 2">
    <name type="scientific">Pseudoxanthomonas gei</name>
    <dbReference type="NCBI Taxonomy" id="1383030"/>
    <lineage>
        <taxon>Bacteria</taxon>
        <taxon>Pseudomonadati</taxon>
        <taxon>Pseudomonadota</taxon>
        <taxon>Gammaproteobacteria</taxon>
        <taxon>Lysobacterales</taxon>
        <taxon>Lysobacteraceae</taxon>
        <taxon>Pseudoxanthomonas</taxon>
    </lineage>
</organism>
<evidence type="ECO:0008006" key="3">
    <source>
        <dbReference type="Google" id="ProtNLM"/>
    </source>
</evidence>